<evidence type="ECO:0000256" key="1">
    <source>
        <dbReference type="SAM" id="Phobius"/>
    </source>
</evidence>
<organism evidence="2 3">
    <name type="scientific">Colwellia marinimaniae</name>
    <dbReference type="NCBI Taxonomy" id="1513592"/>
    <lineage>
        <taxon>Bacteria</taxon>
        <taxon>Pseudomonadati</taxon>
        <taxon>Pseudomonadota</taxon>
        <taxon>Gammaproteobacteria</taxon>
        <taxon>Alteromonadales</taxon>
        <taxon>Colwelliaceae</taxon>
        <taxon>Colwellia</taxon>
    </lineage>
</organism>
<dbReference type="SUPFAM" id="SSF103473">
    <property type="entry name" value="MFS general substrate transporter"/>
    <property type="match status" value="1"/>
</dbReference>
<gene>
    <name evidence="2" type="ORF">MTCD1_00332</name>
</gene>
<keyword evidence="1" id="KW-1133">Transmembrane helix</keyword>
<evidence type="ECO:0000313" key="2">
    <source>
        <dbReference type="EMBL" id="GAW94735.1"/>
    </source>
</evidence>
<keyword evidence="3" id="KW-1185">Reference proteome</keyword>
<dbReference type="EMBL" id="BDQM01000002">
    <property type="protein sequence ID" value="GAW94735.1"/>
    <property type="molecule type" value="Genomic_DNA"/>
</dbReference>
<feature type="transmembrane region" description="Helical" evidence="1">
    <location>
        <begin position="16"/>
        <end position="43"/>
    </location>
</feature>
<reference evidence="2 3" key="1">
    <citation type="submission" date="2017-06" db="EMBL/GenBank/DDBJ databases">
        <title>Whole Genome Sequences of Colwellia marinimaniae MTCD1.</title>
        <authorList>
            <person name="Kusumoto H."/>
            <person name="Inoue M."/>
            <person name="Tanikawa K."/>
            <person name="Maeji H."/>
            <person name="Cameron J.H."/>
            <person name="Bartlett D.H."/>
        </authorList>
    </citation>
    <scope>NUCLEOTIDE SEQUENCE [LARGE SCALE GENOMIC DNA]</scope>
    <source>
        <strain evidence="2 3">MTCD1</strain>
    </source>
</reference>
<protein>
    <submittedName>
        <fullName evidence="2">MFS transporter</fullName>
    </submittedName>
</protein>
<keyword evidence="1" id="KW-0472">Membrane</keyword>
<comment type="caution">
    <text evidence="2">The sequence shown here is derived from an EMBL/GenBank/DDBJ whole genome shotgun (WGS) entry which is preliminary data.</text>
</comment>
<feature type="transmembrane region" description="Helical" evidence="1">
    <location>
        <begin position="55"/>
        <end position="82"/>
    </location>
</feature>
<dbReference type="Proteomes" id="UP000197068">
    <property type="component" value="Unassembled WGS sequence"/>
</dbReference>
<evidence type="ECO:0000313" key="3">
    <source>
        <dbReference type="Proteomes" id="UP000197068"/>
    </source>
</evidence>
<sequence length="104" mass="11871">MSNIVSVKRFKQFPKLMWILLFGSFITRGNYYMVWPFLAVILYEKFTLSATHVGLILSSAAVIAVLVSFVGSALTLIVMYLYSILDKMPRPDFVQLAKLNEQVF</sequence>
<dbReference type="Gene3D" id="1.20.1250.20">
    <property type="entry name" value="MFS general substrate transporter like domains"/>
    <property type="match status" value="1"/>
</dbReference>
<dbReference type="InterPro" id="IPR036259">
    <property type="entry name" value="MFS_trans_sf"/>
</dbReference>
<proteinExistence type="predicted"/>
<accession>A0ABQ0MQV3</accession>
<name>A0ABQ0MQV3_9GAMM</name>
<keyword evidence="1" id="KW-0812">Transmembrane</keyword>